<dbReference type="RefSeq" id="WP_209811349.1">
    <property type="nucleotide sequence ID" value="NZ_JAGGKT010000010.1"/>
</dbReference>
<dbReference type="PROSITE" id="PS50977">
    <property type="entry name" value="HTH_TETR_2"/>
    <property type="match status" value="1"/>
</dbReference>
<dbReference type="PANTHER" id="PTHR47506">
    <property type="entry name" value="TRANSCRIPTIONAL REGULATORY PROTEIN"/>
    <property type="match status" value="1"/>
</dbReference>
<keyword evidence="2 4" id="KW-0238">DNA-binding</keyword>
<evidence type="ECO:0000256" key="4">
    <source>
        <dbReference type="PROSITE-ProRule" id="PRU00335"/>
    </source>
</evidence>
<feature type="DNA-binding region" description="H-T-H motif" evidence="4">
    <location>
        <begin position="30"/>
        <end position="49"/>
    </location>
</feature>
<dbReference type="Pfam" id="PF16925">
    <property type="entry name" value="TetR_C_13"/>
    <property type="match status" value="1"/>
</dbReference>
<reference evidence="6 7" key="1">
    <citation type="submission" date="2021-03" db="EMBL/GenBank/DDBJ databases">
        <title>Genomic Encyclopedia of Type Strains, Phase IV (KMG-IV): sequencing the most valuable type-strain genomes for metagenomic binning, comparative biology and taxonomic classification.</title>
        <authorList>
            <person name="Goeker M."/>
        </authorList>
    </citation>
    <scope>NUCLEOTIDE SEQUENCE [LARGE SCALE GENOMIC DNA]</scope>
    <source>
        <strain evidence="6 7">DSM 24738</strain>
    </source>
</reference>
<keyword evidence="1" id="KW-0805">Transcription regulation</keyword>
<dbReference type="SUPFAM" id="SSF46689">
    <property type="entry name" value="Homeodomain-like"/>
    <property type="match status" value="1"/>
</dbReference>
<organism evidence="6 7">
    <name type="scientific">Ammoniphilus resinae</name>
    <dbReference type="NCBI Taxonomy" id="861532"/>
    <lineage>
        <taxon>Bacteria</taxon>
        <taxon>Bacillati</taxon>
        <taxon>Bacillota</taxon>
        <taxon>Bacilli</taxon>
        <taxon>Bacillales</taxon>
        <taxon>Paenibacillaceae</taxon>
        <taxon>Aneurinibacillus group</taxon>
        <taxon>Ammoniphilus</taxon>
    </lineage>
</organism>
<comment type="caution">
    <text evidence="6">The sequence shown here is derived from an EMBL/GenBank/DDBJ whole genome shotgun (WGS) entry which is preliminary data.</text>
</comment>
<evidence type="ECO:0000313" key="6">
    <source>
        <dbReference type="EMBL" id="MBP1933341.1"/>
    </source>
</evidence>
<proteinExistence type="predicted"/>
<dbReference type="Proteomes" id="UP001519343">
    <property type="component" value="Unassembled WGS sequence"/>
</dbReference>
<evidence type="ECO:0000256" key="2">
    <source>
        <dbReference type="ARBA" id="ARBA00023125"/>
    </source>
</evidence>
<dbReference type="InterPro" id="IPR036271">
    <property type="entry name" value="Tet_transcr_reg_TetR-rel_C_sf"/>
</dbReference>
<name>A0ABS4GSW1_9BACL</name>
<gene>
    <name evidence="6" type="ORF">J2Z37_003354</name>
</gene>
<sequence length="198" mass="22013">MNSNKTEKTKSFIIEKASPIFNKKGYYGTSLSDLTHATKLTKGSIYGNFKDKDEVAVKCFLFNVNKITDEIFKNMHGVTSPIEKLLVFPNVYRNIYKDIIENGGCPIANTLIDSDDTHPTLLNLALDVIHRLENSLVSIIEEGKSGGEIRVSAESHKTAQTMITLFEGGIILSKSTNQPSYLLNALETVEEIITSLKR</sequence>
<evidence type="ECO:0000313" key="7">
    <source>
        <dbReference type="Proteomes" id="UP001519343"/>
    </source>
</evidence>
<keyword evidence="3" id="KW-0804">Transcription</keyword>
<dbReference type="Gene3D" id="1.10.357.10">
    <property type="entry name" value="Tetracycline Repressor, domain 2"/>
    <property type="match status" value="1"/>
</dbReference>
<evidence type="ECO:0000256" key="1">
    <source>
        <dbReference type="ARBA" id="ARBA00023015"/>
    </source>
</evidence>
<dbReference type="PANTHER" id="PTHR47506:SF3">
    <property type="entry name" value="HTH-TYPE TRANSCRIPTIONAL REGULATOR LMRA"/>
    <property type="match status" value="1"/>
</dbReference>
<dbReference type="InterPro" id="IPR009057">
    <property type="entry name" value="Homeodomain-like_sf"/>
</dbReference>
<keyword evidence="7" id="KW-1185">Reference proteome</keyword>
<evidence type="ECO:0000256" key="3">
    <source>
        <dbReference type="ARBA" id="ARBA00023163"/>
    </source>
</evidence>
<dbReference type="EMBL" id="JAGGKT010000010">
    <property type="protein sequence ID" value="MBP1933341.1"/>
    <property type="molecule type" value="Genomic_DNA"/>
</dbReference>
<protein>
    <submittedName>
        <fullName evidence="6">AcrR family transcriptional regulator</fullName>
    </submittedName>
</protein>
<dbReference type="SUPFAM" id="SSF48498">
    <property type="entry name" value="Tetracyclin repressor-like, C-terminal domain"/>
    <property type="match status" value="1"/>
</dbReference>
<dbReference type="PRINTS" id="PR00455">
    <property type="entry name" value="HTHTETR"/>
</dbReference>
<accession>A0ABS4GSW1</accession>
<evidence type="ECO:0000259" key="5">
    <source>
        <dbReference type="PROSITE" id="PS50977"/>
    </source>
</evidence>
<dbReference type="Pfam" id="PF00440">
    <property type="entry name" value="TetR_N"/>
    <property type="match status" value="1"/>
</dbReference>
<dbReference type="InterPro" id="IPR001647">
    <property type="entry name" value="HTH_TetR"/>
</dbReference>
<feature type="domain" description="HTH tetR-type" evidence="5">
    <location>
        <begin position="7"/>
        <end position="67"/>
    </location>
</feature>
<dbReference type="InterPro" id="IPR011075">
    <property type="entry name" value="TetR_C"/>
</dbReference>